<proteinExistence type="predicted"/>
<dbReference type="EMBL" id="PZZP01000003">
    <property type="protein sequence ID" value="PTM54818.1"/>
    <property type="molecule type" value="Genomic_DNA"/>
</dbReference>
<dbReference type="Pfam" id="PF02423">
    <property type="entry name" value="OCD_Mu_crystall"/>
    <property type="match status" value="1"/>
</dbReference>
<dbReference type="NCBIfam" id="NF006141">
    <property type="entry name" value="PRK08291.1"/>
    <property type="match status" value="1"/>
</dbReference>
<dbReference type="InterPro" id="IPR023401">
    <property type="entry name" value="ODC_N"/>
</dbReference>
<dbReference type="AlphaFoldDB" id="A0A2T4Z240"/>
<evidence type="ECO:0000313" key="2">
    <source>
        <dbReference type="Proteomes" id="UP000241639"/>
    </source>
</evidence>
<dbReference type="Gene3D" id="3.40.50.720">
    <property type="entry name" value="NAD(P)-binding Rossmann-like Domain"/>
    <property type="match status" value="1"/>
</dbReference>
<gene>
    <name evidence="1" type="ORF">C8J48_3472</name>
</gene>
<dbReference type="SUPFAM" id="SSF51735">
    <property type="entry name" value="NAD(P)-binding Rossmann-fold domains"/>
    <property type="match status" value="1"/>
</dbReference>
<dbReference type="InterPro" id="IPR036291">
    <property type="entry name" value="NAD(P)-bd_dom_sf"/>
</dbReference>
<dbReference type="Proteomes" id="UP000241639">
    <property type="component" value="Unassembled WGS sequence"/>
</dbReference>
<accession>A0A2T4Z240</accession>
<name>A0A2T4Z240_9BACL</name>
<dbReference type="PANTHER" id="PTHR13812">
    <property type="entry name" value="KETIMINE REDUCTASE MU-CRYSTALLIN"/>
    <property type="match status" value="1"/>
</dbReference>
<dbReference type="InterPro" id="IPR003462">
    <property type="entry name" value="ODC_Mu_crystall"/>
</dbReference>
<reference evidence="1 2" key="1">
    <citation type="submission" date="2018-04" db="EMBL/GenBank/DDBJ databases">
        <title>Genomic Encyclopedia of Archaeal and Bacterial Type Strains, Phase II (KMG-II): from individual species to whole genera.</title>
        <authorList>
            <person name="Goeker M."/>
        </authorList>
    </citation>
    <scope>NUCLEOTIDE SEQUENCE [LARGE SCALE GENOMIC DNA]</scope>
    <source>
        <strain evidence="1 2">DSM 45169</strain>
    </source>
</reference>
<dbReference type="PIRSF" id="PIRSF001439">
    <property type="entry name" value="CryM"/>
    <property type="match status" value="1"/>
</dbReference>
<evidence type="ECO:0000313" key="1">
    <source>
        <dbReference type="EMBL" id="PTM54818.1"/>
    </source>
</evidence>
<organism evidence="1 2">
    <name type="scientific">Desmospora activa DSM 45169</name>
    <dbReference type="NCBI Taxonomy" id="1121389"/>
    <lineage>
        <taxon>Bacteria</taxon>
        <taxon>Bacillati</taxon>
        <taxon>Bacillota</taxon>
        <taxon>Bacilli</taxon>
        <taxon>Bacillales</taxon>
        <taxon>Thermoactinomycetaceae</taxon>
        <taxon>Desmospora</taxon>
    </lineage>
</organism>
<keyword evidence="2" id="KW-1185">Reference proteome</keyword>
<dbReference type="OrthoDB" id="9792005at2"/>
<dbReference type="RefSeq" id="WP_107728437.1">
    <property type="nucleotide sequence ID" value="NZ_PZZP01000003.1"/>
</dbReference>
<sequence>MWIFSKKEIQRFVAVDGEAVDTVERGFALLGEGKVETPPILRVDFPEVKGEVDVKTAAVKGLPFFAIKISSGFFLNPEKGLASGSGMMVLIRTDTGQPEALLLDDGYLTDVRTAAAGAVAARYLAREGRVRAGVIGAGGQAYFQMKGLSLVRELESVSVWSPTRERAESCARKLAQELQVDAMVAPDAQAVVRESDIVVTATPAEKPVVQPEWLHSGLHITAMGSDARHKRELGEGVLAAADRVVCDLKSQCLQFGELRAAVEEGAIDPETVTELGELAAKAETGRKHPEEITVCDLTGTGVQDTMIAIHAYLTLREHGCGMVMIRDNYKKR</sequence>
<comment type="caution">
    <text evidence="1">The sequence shown here is derived from an EMBL/GenBank/DDBJ whole genome shotgun (WGS) entry which is preliminary data.</text>
</comment>
<protein>
    <submittedName>
        <fullName evidence="1">Ornithine cyclodeaminase</fullName>
    </submittedName>
</protein>
<dbReference type="GO" id="GO:0005737">
    <property type="term" value="C:cytoplasm"/>
    <property type="evidence" value="ECO:0007669"/>
    <property type="project" value="TreeGrafter"/>
</dbReference>
<dbReference type="PANTHER" id="PTHR13812:SF19">
    <property type="entry name" value="KETIMINE REDUCTASE MU-CRYSTALLIN"/>
    <property type="match status" value="1"/>
</dbReference>
<dbReference type="Gene3D" id="3.30.1780.10">
    <property type="entry name" value="ornithine cyclodeaminase, domain 1"/>
    <property type="match status" value="1"/>
</dbReference>